<feature type="domain" description="PTC1-like winged helix-turn-helix" evidence="2">
    <location>
        <begin position="348"/>
        <end position="430"/>
    </location>
</feature>
<evidence type="ECO:0000259" key="2">
    <source>
        <dbReference type="Pfam" id="PF25874"/>
    </source>
</evidence>
<feature type="compositionally biased region" description="Acidic residues" evidence="1">
    <location>
        <begin position="227"/>
        <end position="291"/>
    </location>
</feature>
<feature type="compositionally biased region" description="Low complexity" evidence="1">
    <location>
        <begin position="765"/>
        <end position="777"/>
    </location>
</feature>
<evidence type="ECO:0000256" key="1">
    <source>
        <dbReference type="SAM" id="MobiDB-lite"/>
    </source>
</evidence>
<organism evidence="3 4">
    <name type="scientific">Coffea arabica</name>
    <name type="common">Arabian coffee</name>
    <dbReference type="NCBI Taxonomy" id="13443"/>
    <lineage>
        <taxon>Eukaryota</taxon>
        <taxon>Viridiplantae</taxon>
        <taxon>Streptophyta</taxon>
        <taxon>Embryophyta</taxon>
        <taxon>Tracheophyta</taxon>
        <taxon>Spermatophyta</taxon>
        <taxon>Magnoliopsida</taxon>
        <taxon>eudicotyledons</taxon>
        <taxon>Gunneridae</taxon>
        <taxon>Pentapetalae</taxon>
        <taxon>asterids</taxon>
        <taxon>lamiids</taxon>
        <taxon>Gentianales</taxon>
        <taxon>Rubiaceae</taxon>
        <taxon>Ixoroideae</taxon>
        <taxon>Gardenieae complex</taxon>
        <taxon>Bertiereae - Coffeeae clade</taxon>
        <taxon>Coffeeae</taxon>
        <taxon>Coffea</taxon>
    </lineage>
</organism>
<dbReference type="PANTHER" id="PTHR46740:SF2">
    <property type="entry name" value="PROTEIN DYAD"/>
    <property type="match status" value="1"/>
</dbReference>
<name>A0ABM4WBM4_COFAR</name>
<dbReference type="Pfam" id="PF25874">
    <property type="entry name" value="WHD_plant_repro"/>
    <property type="match status" value="1"/>
</dbReference>
<feature type="region of interest" description="Disordered" evidence="1">
    <location>
        <begin position="753"/>
        <end position="779"/>
    </location>
</feature>
<dbReference type="InterPro" id="IPR059080">
    <property type="entry name" value="WHD_PTC1"/>
</dbReference>
<evidence type="ECO:0000313" key="3">
    <source>
        <dbReference type="Proteomes" id="UP001652660"/>
    </source>
</evidence>
<dbReference type="RefSeq" id="XP_071929194.1">
    <property type="nucleotide sequence ID" value="XM_072073093.1"/>
</dbReference>
<sequence>MDQCSKLQDHQSVNNGVHSSTPLPISFRCPFQLKANDVDQEVQSADFLFNNVEVEVGSVYEIDHLHLPPRTPVQLRSIRVAMVSEKTELNVAVRFPSMESLKTYFSNSIREMYPALDEKFVMGTALAAKVLLRQIPSQEFAENKHLEGFWLVNATAVNVSEEDNSYRNGNCLTELKGMGMVRWGTRRQVKFLERHNENISGNLRSPSSFRTGGKKAIEVIRKPAEAKDEDDNDVNDDDDDDDDRDDDDDNKEDDEKDEQEEREEDDGDDDEREDDVVDVANEETEAEEETQEMNRNLKRKRYKLRNGTTRQKAKKVEREKKKKLKKTHARRGRNKCRELLVMENPKDRWSAERYQLATKNLLEVMKAKGATAGNPILRPDLRAEARKKIGDTGLLDHLLKHMAGKLAPGGEERFRRRHNADGAMEYWLESADLVKIRQDAGVNDPYWIPPPGWKPGDCPTQDPICAKELRLLKEEISHLKRNALEMAPRKQLEEEVGKLRREIDKLVSNKKQGVNQAIGFSSNQCDISEKFDQLANSLVSSKSHLSELPVSLEKYKDQLIVIQDFARGIEEEIKKLMPEAKGEARSNTELIVSKESGTAGKEIVELEKGTKEQEVQVVVNVGELEGSAKAENAAAAEAATAEKKAAKIERLKSGFRICKPQGTFLWPNMARNICNYTATGSTTSHNMVSPRVVVQVEDLLVVPTPPSVSSSTALAPPLLPYYHTTNTNNHHQPTSPVKPLAERRAVKVTVSTLSNDHGDHSDSSTVTTTTTANKKTTPINLNDVPYNSVEVLSGLPSSLPGPAATTTLMPQLLPDEGKRETSRPWEVMTGGVGSGNNAARETTGHLQKQPTKCCSSSASCLSPEKAMGNWLALATANSASDQSSQG</sequence>
<reference evidence="4" key="1">
    <citation type="submission" date="2025-08" db="UniProtKB">
        <authorList>
            <consortium name="RefSeq"/>
        </authorList>
    </citation>
    <scope>IDENTIFICATION</scope>
    <source>
        <tissue evidence="4">Leaves</tissue>
    </source>
</reference>
<dbReference type="PANTHER" id="PTHR46740">
    <property type="entry name" value="PROTEIN DYAD"/>
    <property type="match status" value="1"/>
</dbReference>
<dbReference type="GeneID" id="113720495"/>
<feature type="region of interest" description="Disordered" evidence="1">
    <location>
        <begin position="220"/>
        <end position="332"/>
    </location>
</feature>
<accession>A0ABM4WBM4</accession>
<dbReference type="InterPro" id="IPR044221">
    <property type="entry name" value="DYAD/AMEIOTIC1"/>
</dbReference>
<evidence type="ECO:0000313" key="4">
    <source>
        <dbReference type="RefSeq" id="XP_071929194.1"/>
    </source>
</evidence>
<protein>
    <submittedName>
        <fullName evidence="4">Protein DYAD-like</fullName>
    </submittedName>
</protein>
<dbReference type="Proteomes" id="UP001652660">
    <property type="component" value="Chromosome 2c"/>
</dbReference>
<gene>
    <name evidence="4" type="primary">LOC113720495</name>
</gene>
<proteinExistence type="predicted"/>
<feature type="compositionally biased region" description="Basic residues" evidence="1">
    <location>
        <begin position="320"/>
        <end position="332"/>
    </location>
</feature>
<keyword evidence="3" id="KW-1185">Reference proteome</keyword>